<evidence type="ECO:0000256" key="7">
    <source>
        <dbReference type="ARBA" id="ARBA00023224"/>
    </source>
</evidence>
<evidence type="ECO:0000256" key="1">
    <source>
        <dbReference type="ARBA" id="ARBA00004141"/>
    </source>
</evidence>
<feature type="domain" description="G-protein coupled receptors family 1 profile" evidence="9">
    <location>
        <begin position="20"/>
        <end position="295"/>
    </location>
</feature>
<dbReference type="EMBL" id="BMAT01012580">
    <property type="protein sequence ID" value="GFR95099.1"/>
    <property type="molecule type" value="Genomic_DNA"/>
</dbReference>
<evidence type="ECO:0000256" key="2">
    <source>
        <dbReference type="ARBA" id="ARBA00022692"/>
    </source>
</evidence>
<dbReference type="AlphaFoldDB" id="A0AAV4HBL1"/>
<evidence type="ECO:0000313" key="11">
    <source>
        <dbReference type="Proteomes" id="UP000762676"/>
    </source>
</evidence>
<keyword evidence="6 10" id="KW-0675">Receptor</keyword>
<feature type="transmembrane region" description="Helical" evidence="8">
    <location>
        <begin position="272"/>
        <end position="298"/>
    </location>
</feature>
<dbReference type="Pfam" id="PF10324">
    <property type="entry name" value="7TM_GPCR_Srw"/>
    <property type="match status" value="1"/>
</dbReference>
<comment type="subcellular location">
    <subcellularLocation>
        <location evidence="1">Membrane</location>
        <topology evidence="1">Multi-pass membrane protein</topology>
    </subcellularLocation>
</comment>
<keyword evidence="4" id="KW-0297">G-protein coupled receptor</keyword>
<keyword evidence="5 8" id="KW-0472">Membrane</keyword>
<dbReference type="Gene3D" id="1.20.1070.10">
    <property type="entry name" value="Rhodopsin 7-helix transmembrane proteins"/>
    <property type="match status" value="1"/>
</dbReference>
<feature type="transmembrane region" description="Helical" evidence="8">
    <location>
        <begin position="41"/>
        <end position="74"/>
    </location>
</feature>
<dbReference type="GO" id="GO:0008528">
    <property type="term" value="F:G protein-coupled peptide receptor activity"/>
    <property type="evidence" value="ECO:0007669"/>
    <property type="project" value="InterPro"/>
</dbReference>
<name>A0AAV4HBL1_9GAST</name>
<gene>
    <name evidence="10" type="ORF">ElyMa_006266400</name>
</gene>
<evidence type="ECO:0000256" key="4">
    <source>
        <dbReference type="ARBA" id="ARBA00023040"/>
    </source>
</evidence>
<keyword evidence="11" id="KW-1185">Reference proteome</keyword>
<evidence type="ECO:0000313" key="10">
    <source>
        <dbReference type="EMBL" id="GFR95099.1"/>
    </source>
</evidence>
<dbReference type="SUPFAM" id="SSF81321">
    <property type="entry name" value="Family A G protein-coupled receptor-like"/>
    <property type="match status" value="1"/>
</dbReference>
<organism evidence="10 11">
    <name type="scientific">Elysia marginata</name>
    <dbReference type="NCBI Taxonomy" id="1093978"/>
    <lineage>
        <taxon>Eukaryota</taxon>
        <taxon>Metazoa</taxon>
        <taxon>Spiralia</taxon>
        <taxon>Lophotrochozoa</taxon>
        <taxon>Mollusca</taxon>
        <taxon>Gastropoda</taxon>
        <taxon>Heterobranchia</taxon>
        <taxon>Euthyneura</taxon>
        <taxon>Panpulmonata</taxon>
        <taxon>Sacoglossa</taxon>
        <taxon>Placobranchoidea</taxon>
        <taxon>Plakobranchidae</taxon>
        <taxon>Elysia</taxon>
    </lineage>
</organism>
<feature type="transmembrane region" description="Helical" evidence="8">
    <location>
        <begin position="232"/>
        <end position="252"/>
    </location>
</feature>
<evidence type="ECO:0000256" key="5">
    <source>
        <dbReference type="ARBA" id="ARBA00023136"/>
    </source>
</evidence>
<keyword evidence="3 8" id="KW-1133">Transmembrane helix</keyword>
<evidence type="ECO:0000259" key="9">
    <source>
        <dbReference type="PROSITE" id="PS50262"/>
    </source>
</evidence>
<proteinExistence type="predicted"/>
<dbReference type="SMART" id="SM01381">
    <property type="entry name" value="7TM_GPCR_Srsx"/>
    <property type="match status" value="1"/>
</dbReference>
<evidence type="ECO:0000256" key="3">
    <source>
        <dbReference type="ARBA" id="ARBA00022989"/>
    </source>
</evidence>
<evidence type="ECO:0000256" key="8">
    <source>
        <dbReference type="SAM" id="Phobius"/>
    </source>
</evidence>
<sequence>MTIKVLSTLWVVTTLFGLVSNAINIVVFLKAGAKDNVTVLLLSLAVSDLVFLILISPHTCTLMIMGLAPAYTWTFDKRIPYTLFYWPSFTAYDVSSFISVSLGLIRCACVAMPLKFKLVFTKSRTVKWVVFLVVLAVSLRSPVLSYVRFSWRTDPMTNKTVAYLKYVNMIPMLRVNDILNRGLVIYLCYGTMVACVAVLTFKLYQAAKTRRDCLKTSQTSDQQGLSSKDLQVVKSVVLVCTIFVLFQIPGLLTSTVRLVNPEFSEGGRFVFVFGMISQVNLSCTCLNASVNIFVYYNYNSKYRAVFRSLMCREKH</sequence>
<dbReference type="PRINTS" id="PR00237">
    <property type="entry name" value="GPCRRHODOPSN"/>
</dbReference>
<dbReference type="Proteomes" id="UP000762676">
    <property type="component" value="Unassembled WGS sequence"/>
</dbReference>
<dbReference type="InterPro" id="IPR019427">
    <property type="entry name" value="7TM_GPCR_serpentine_rcpt_Srw"/>
</dbReference>
<feature type="transmembrane region" description="Helical" evidence="8">
    <location>
        <begin position="183"/>
        <end position="201"/>
    </location>
</feature>
<comment type="caution">
    <text evidence="10">The sequence shown here is derived from an EMBL/GenBank/DDBJ whole genome shotgun (WGS) entry which is preliminary data.</text>
</comment>
<keyword evidence="2 8" id="KW-0812">Transmembrane</keyword>
<dbReference type="PANTHER" id="PTHR24243:SF208">
    <property type="entry name" value="PYROKININ-1 RECEPTOR"/>
    <property type="match status" value="1"/>
</dbReference>
<evidence type="ECO:0000256" key="6">
    <source>
        <dbReference type="ARBA" id="ARBA00023170"/>
    </source>
</evidence>
<accession>A0AAV4HBL1</accession>
<dbReference type="InterPro" id="IPR000276">
    <property type="entry name" value="GPCR_Rhodpsn"/>
</dbReference>
<keyword evidence="7" id="KW-0807">Transducer</keyword>
<feature type="transmembrane region" description="Helical" evidence="8">
    <location>
        <begin position="6"/>
        <end position="29"/>
    </location>
</feature>
<feature type="transmembrane region" description="Helical" evidence="8">
    <location>
        <begin position="126"/>
        <end position="147"/>
    </location>
</feature>
<protein>
    <submittedName>
        <fullName evidence="10">Peptide receptor GPCR</fullName>
    </submittedName>
</protein>
<dbReference type="InterPro" id="IPR017452">
    <property type="entry name" value="GPCR_Rhodpsn_7TM"/>
</dbReference>
<dbReference type="PANTHER" id="PTHR24243">
    <property type="entry name" value="G-PROTEIN COUPLED RECEPTOR"/>
    <property type="match status" value="1"/>
</dbReference>
<reference evidence="10 11" key="1">
    <citation type="journal article" date="2021" name="Elife">
        <title>Chloroplast acquisition without the gene transfer in kleptoplastic sea slugs, Plakobranchus ocellatus.</title>
        <authorList>
            <person name="Maeda T."/>
            <person name="Takahashi S."/>
            <person name="Yoshida T."/>
            <person name="Shimamura S."/>
            <person name="Takaki Y."/>
            <person name="Nagai Y."/>
            <person name="Toyoda A."/>
            <person name="Suzuki Y."/>
            <person name="Arimoto A."/>
            <person name="Ishii H."/>
            <person name="Satoh N."/>
            <person name="Nishiyama T."/>
            <person name="Hasebe M."/>
            <person name="Maruyama T."/>
            <person name="Minagawa J."/>
            <person name="Obokata J."/>
            <person name="Shigenobu S."/>
        </authorList>
    </citation>
    <scope>NUCLEOTIDE SEQUENCE [LARGE SCALE GENOMIC DNA]</scope>
</reference>
<dbReference type="PROSITE" id="PS50262">
    <property type="entry name" value="G_PROTEIN_RECEP_F1_2"/>
    <property type="match status" value="1"/>
</dbReference>
<dbReference type="GO" id="GO:0016020">
    <property type="term" value="C:membrane"/>
    <property type="evidence" value="ECO:0007669"/>
    <property type="project" value="UniProtKB-SubCell"/>
</dbReference>